<evidence type="ECO:0000313" key="3">
    <source>
        <dbReference type="Proteomes" id="UP001138757"/>
    </source>
</evidence>
<name>A0A9X1DBY0_9SPHN</name>
<evidence type="ECO:0000313" key="2">
    <source>
        <dbReference type="EMBL" id="MBT2187177.1"/>
    </source>
</evidence>
<sequence>MKPIEPFRPARPSPIVRRVHAIAATLAIVAVSAGLYALDEAGVIGQGLMVWAAIILVPLTTCLTIALEWRSLNLLARDKAPRREPIDIVKLFQEDLGQILANRGSHADDVDHRTP</sequence>
<keyword evidence="1" id="KW-0812">Transmembrane</keyword>
<dbReference type="RefSeq" id="WP_214622916.1">
    <property type="nucleotide sequence ID" value="NZ_JAHGAW010000005.1"/>
</dbReference>
<dbReference type="AlphaFoldDB" id="A0A9X1DBY0"/>
<reference evidence="2" key="1">
    <citation type="submission" date="2021-05" db="EMBL/GenBank/DDBJ databases">
        <title>Genome of Sphingobium sp. strain.</title>
        <authorList>
            <person name="Fan R."/>
        </authorList>
    </citation>
    <scope>NUCLEOTIDE SEQUENCE</scope>
    <source>
        <strain evidence="2">H33</strain>
    </source>
</reference>
<keyword evidence="3" id="KW-1185">Reference proteome</keyword>
<keyword evidence="1" id="KW-0472">Membrane</keyword>
<keyword evidence="1" id="KW-1133">Transmembrane helix</keyword>
<feature type="transmembrane region" description="Helical" evidence="1">
    <location>
        <begin position="21"/>
        <end position="38"/>
    </location>
</feature>
<organism evidence="2 3">
    <name type="scientific">Sphingobium nicotianae</name>
    <dbReference type="NCBI Taxonomy" id="2782607"/>
    <lineage>
        <taxon>Bacteria</taxon>
        <taxon>Pseudomonadati</taxon>
        <taxon>Pseudomonadota</taxon>
        <taxon>Alphaproteobacteria</taxon>
        <taxon>Sphingomonadales</taxon>
        <taxon>Sphingomonadaceae</taxon>
        <taxon>Sphingobium</taxon>
    </lineage>
</organism>
<dbReference type="Proteomes" id="UP001138757">
    <property type="component" value="Unassembled WGS sequence"/>
</dbReference>
<accession>A0A9X1DBY0</accession>
<gene>
    <name evidence="2" type="ORF">KK488_09500</name>
</gene>
<evidence type="ECO:0000256" key="1">
    <source>
        <dbReference type="SAM" id="Phobius"/>
    </source>
</evidence>
<dbReference type="EMBL" id="JAHGAW010000005">
    <property type="protein sequence ID" value="MBT2187177.1"/>
    <property type="molecule type" value="Genomic_DNA"/>
</dbReference>
<proteinExistence type="predicted"/>
<feature type="transmembrane region" description="Helical" evidence="1">
    <location>
        <begin position="50"/>
        <end position="69"/>
    </location>
</feature>
<protein>
    <submittedName>
        <fullName evidence="2">Uncharacterized protein</fullName>
    </submittedName>
</protein>
<comment type="caution">
    <text evidence="2">The sequence shown here is derived from an EMBL/GenBank/DDBJ whole genome shotgun (WGS) entry which is preliminary data.</text>
</comment>